<dbReference type="STRING" id="78915.A0A4P9XL18"/>
<feature type="transmembrane region" description="Helical" evidence="5">
    <location>
        <begin position="105"/>
        <end position="124"/>
    </location>
</feature>
<feature type="transmembrane region" description="Helical" evidence="5">
    <location>
        <begin position="136"/>
        <end position="156"/>
    </location>
</feature>
<evidence type="ECO:0000313" key="8">
    <source>
        <dbReference type="Proteomes" id="UP000271241"/>
    </source>
</evidence>
<feature type="transmembrane region" description="Helical" evidence="5">
    <location>
        <begin position="291"/>
        <end position="308"/>
    </location>
</feature>
<keyword evidence="5" id="KW-0813">Transport</keyword>
<dbReference type="Pfam" id="PF00892">
    <property type="entry name" value="EamA"/>
    <property type="match status" value="1"/>
</dbReference>
<dbReference type="NCBIfam" id="TIGR00803">
    <property type="entry name" value="nst"/>
    <property type="match status" value="1"/>
</dbReference>
<evidence type="ECO:0000313" key="7">
    <source>
        <dbReference type="EMBL" id="RKP06466.1"/>
    </source>
</evidence>
<feature type="transmembrane region" description="Helical" evidence="5">
    <location>
        <begin position="233"/>
        <end position="253"/>
    </location>
</feature>
<evidence type="ECO:0000256" key="2">
    <source>
        <dbReference type="ARBA" id="ARBA00022692"/>
    </source>
</evidence>
<keyword evidence="5" id="KW-0333">Golgi apparatus</keyword>
<organism evidence="7 8">
    <name type="scientific">Thamnocephalis sphaerospora</name>
    <dbReference type="NCBI Taxonomy" id="78915"/>
    <lineage>
        <taxon>Eukaryota</taxon>
        <taxon>Fungi</taxon>
        <taxon>Fungi incertae sedis</taxon>
        <taxon>Zoopagomycota</taxon>
        <taxon>Zoopagomycotina</taxon>
        <taxon>Zoopagomycetes</taxon>
        <taxon>Zoopagales</taxon>
        <taxon>Sigmoideomycetaceae</taxon>
        <taxon>Thamnocephalis</taxon>
    </lineage>
</organism>
<dbReference type="Proteomes" id="UP000271241">
    <property type="component" value="Unassembled WGS sequence"/>
</dbReference>
<name>A0A4P9XL18_9FUNG</name>
<evidence type="ECO:0000259" key="6">
    <source>
        <dbReference type="Pfam" id="PF00892"/>
    </source>
</evidence>
<dbReference type="EMBL" id="KZ992878">
    <property type="protein sequence ID" value="RKP06466.1"/>
    <property type="molecule type" value="Genomic_DNA"/>
</dbReference>
<evidence type="ECO:0000256" key="5">
    <source>
        <dbReference type="RuleBase" id="RU367097"/>
    </source>
</evidence>
<dbReference type="AlphaFoldDB" id="A0A4P9XL18"/>
<dbReference type="InterPro" id="IPR000620">
    <property type="entry name" value="EamA_dom"/>
</dbReference>
<comment type="subunit">
    <text evidence="5">Homooligomer.</text>
</comment>
<comment type="function">
    <text evidence="5">Involved in the import of GDP-mannose from the cytoplasm into the Golgi lumen.</text>
</comment>
<dbReference type="GO" id="GO:0000139">
    <property type="term" value="C:Golgi membrane"/>
    <property type="evidence" value="ECO:0007669"/>
    <property type="project" value="UniProtKB-SubCell"/>
</dbReference>
<keyword evidence="2 5" id="KW-0812">Transmembrane</keyword>
<feature type="domain" description="EamA" evidence="6">
    <location>
        <begin position="162"/>
        <end position="305"/>
    </location>
</feature>
<proteinExistence type="inferred from homology"/>
<keyword evidence="5" id="KW-0762">Sugar transport</keyword>
<keyword evidence="4 5" id="KW-0472">Membrane</keyword>
<feature type="transmembrane region" description="Helical" evidence="5">
    <location>
        <begin position="196"/>
        <end position="213"/>
    </location>
</feature>
<dbReference type="PANTHER" id="PTHR11132">
    <property type="entry name" value="SOLUTE CARRIER FAMILY 35"/>
    <property type="match status" value="1"/>
</dbReference>
<protein>
    <recommendedName>
        <fullName evidence="5">GDP-mannose transporter</fullName>
        <shortName evidence="5">GMT</shortName>
    </recommendedName>
</protein>
<keyword evidence="8" id="KW-1185">Reference proteome</keyword>
<evidence type="ECO:0000256" key="3">
    <source>
        <dbReference type="ARBA" id="ARBA00022989"/>
    </source>
</evidence>
<keyword evidence="5" id="KW-0256">Endoplasmic reticulum</keyword>
<gene>
    <name evidence="7" type="ORF">THASP1DRAFT_31716</name>
</gene>
<comment type="similarity">
    <text evidence="5">Belongs to the TPT transporter family. SLC35D subfamily.</text>
</comment>
<accession>A0A4P9XL18</accession>
<comment type="subcellular location">
    <subcellularLocation>
        <location evidence="5">Golgi apparatus membrane</location>
        <topology evidence="5">Multi-pass membrane protein</topology>
    </subcellularLocation>
    <subcellularLocation>
        <location evidence="5">Cytoplasmic vesicle membrane</location>
        <topology evidence="5">Multi-pass membrane protein</topology>
    </subcellularLocation>
    <subcellularLocation>
        <location evidence="5">Endoplasmic reticulum membrane</location>
        <topology evidence="5">Multi-pass membrane protein</topology>
    </subcellularLocation>
    <subcellularLocation>
        <location evidence="1">Membrane</location>
        <topology evidence="1">Multi-pass membrane protein</topology>
    </subcellularLocation>
</comment>
<feature type="transmembrane region" description="Helical" evidence="5">
    <location>
        <begin position="17"/>
        <end position="34"/>
    </location>
</feature>
<evidence type="ECO:0000256" key="4">
    <source>
        <dbReference type="ARBA" id="ARBA00023136"/>
    </source>
</evidence>
<feature type="transmembrane region" description="Helical" evidence="5">
    <location>
        <begin position="46"/>
        <end position="71"/>
    </location>
</feature>
<sequence length="340" mass="37458">MTTPATDGSAQQGRRHALVPILAYCGASILMTTVNKLCMSQFKLHVGFLMLAVQSVCCVLFLWLFGSFGAVKYQALTVENAQKWFRVSLAMALMLYTSVKSLQYLSVPLFTIFKNLTIILVAYGERIMFRNKVTSLMLASFCLMVLSSVIGGWNDISFSVDGYVWMALNCMASAMYVLFMRGVIKSMGFKDFDTVYYNNAMTAPLFLALSALTEDWPSFTQYYFYDKDNVGEMHSLAGAMLLSGVASFGIGYASSWCIRTTNSTTYSMVGALNKLPIAVFAMFYFGDKMTVGGALAVLLGFLAGLIYTQAKIRQQQASASELPAPVTMETKYTAVPGKHE</sequence>
<dbReference type="GO" id="GO:0005789">
    <property type="term" value="C:endoplasmic reticulum membrane"/>
    <property type="evidence" value="ECO:0007669"/>
    <property type="project" value="UniProtKB-SubCell"/>
</dbReference>
<evidence type="ECO:0000256" key="1">
    <source>
        <dbReference type="ARBA" id="ARBA00004141"/>
    </source>
</evidence>
<dbReference type="InterPro" id="IPR050186">
    <property type="entry name" value="TPT_transporter"/>
</dbReference>
<dbReference type="OrthoDB" id="417037at2759"/>
<keyword evidence="5" id="KW-0968">Cytoplasmic vesicle</keyword>
<reference evidence="8" key="1">
    <citation type="journal article" date="2018" name="Nat. Microbiol.">
        <title>Leveraging single-cell genomics to expand the fungal tree of life.</title>
        <authorList>
            <person name="Ahrendt S.R."/>
            <person name="Quandt C.A."/>
            <person name="Ciobanu D."/>
            <person name="Clum A."/>
            <person name="Salamov A."/>
            <person name="Andreopoulos B."/>
            <person name="Cheng J.F."/>
            <person name="Woyke T."/>
            <person name="Pelin A."/>
            <person name="Henrissat B."/>
            <person name="Reynolds N.K."/>
            <person name="Benny G.L."/>
            <person name="Smith M.E."/>
            <person name="James T.Y."/>
            <person name="Grigoriev I.V."/>
        </authorList>
    </citation>
    <scope>NUCLEOTIDE SEQUENCE [LARGE SCALE GENOMIC DNA]</scope>
    <source>
        <strain evidence="8">RSA 1356</strain>
    </source>
</reference>
<feature type="transmembrane region" description="Helical" evidence="5">
    <location>
        <begin position="162"/>
        <end position="184"/>
    </location>
</feature>
<dbReference type="GO" id="GO:0030659">
    <property type="term" value="C:cytoplasmic vesicle membrane"/>
    <property type="evidence" value="ECO:0007669"/>
    <property type="project" value="UniProtKB-SubCell"/>
</dbReference>
<feature type="transmembrane region" description="Helical" evidence="5">
    <location>
        <begin position="265"/>
        <end position="285"/>
    </location>
</feature>
<keyword evidence="3 5" id="KW-1133">Transmembrane helix</keyword>